<organism evidence="1 2">
    <name type="scientific">Rhynchophorus ferrugineus</name>
    <name type="common">Red palm weevil</name>
    <name type="synonym">Curculio ferrugineus</name>
    <dbReference type="NCBI Taxonomy" id="354439"/>
    <lineage>
        <taxon>Eukaryota</taxon>
        <taxon>Metazoa</taxon>
        <taxon>Ecdysozoa</taxon>
        <taxon>Arthropoda</taxon>
        <taxon>Hexapoda</taxon>
        <taxon>Insecta</taxon>
        <taxon>Pterygota</taxon>
        <taxon>Neoptera</taxon>
        <taxon>Endopterygota</taxon>
        <taxon>Coleoptera</taxon>
        <taxon>Polyphaga</taxon>
        <taxon>Cucujiformia</taxon>
        <taxon>Curculionidae</taxon>
        <taxon>Dryophthorinae</taxon>
        <taxon>Rhynchophorus</taxon>
    </lineage>
</organism>
<dbReference type="AlphaFoldDB" id="A0A834IBF8"/>
<sequence>TTFKCGCIAYQGLVSEQAQEAEEALNRQYRHFGDPTNSASVYISALICAFHKQTPDRTAERSTKFKCTCV</sequence>
<dbReference type="EMBL" id="JAACXV010011804">
    <property type="protein sequence ID" value="KAF7274928.1"/>
    <property type="molecule type" value="Genomic_DNA"/>
</dbReference>
<comment type="caution">
    <text evidence="1">The sequence shown here is derived from an EMBL/GenBank/DDBJ whole genome shotgun (WGS) entry which is preliminary data.</text>
</comment>
<name>A0A834IBF8_RHYFE</name>
<protein>
    <submittedName>
        <fullName evidence="1">Uncharacterized protein</fullName>
    </submittedName>
</protein>
<gene>
    <name evidence="1" type="ORF">GWI33_012409</name>
</gene>
<proteinExistence type="predicted"/>
<evidence type="ECO:0000313" key="2">
    <source>
        <dbReference type="Proteomes" id="UP000625711"/>
    </source>
</evidence>
<keyword evidence="2" id="KW-1185">Reference proteome</keyword>
<feature type="non-terminal residue" evidence="1">
    <location>
        <position position="1"/>
    </location>
</feature>
<dbReference type="Proteomes" id="UP000625711">
    <property type="component" value="Unassembled WGS sequence"/>
</dbReference>
<accession>A0A834IBF8</accession>
<evidence type="ECO:0000313" key="1">
    <source>
        <dbReference type="EMBL" id="KAF7274928.1"/>
    </source>
</evidence>
<reference evidence="1" key="1">
    <citation type="submission" date="2020-08" db="EMBL/GenBank/DDBJ databases">
        <title>Genome sequencing and assembly of the red palm weevil Rhynchophorus ferrugineus.</title>
        <authorList>
            <person name="Dias G.B."/>
            <person name="Bergman C.M."/>
            <person name="Manee M."/>
        </authorList>
    </citation>
    <scope>NUCLEOTIDE SEQUENCE</scope>
    <source>
        <strain evidence="1">AA-2017</strain>
        <tissue evidence="1">Whole larva</tissue>
    </source>
</reference>